<dbReference type="AlphaFoldDB" id="A0AAN8T5L3"/>
<gene>
    <name evidence="2" type="ORF">RDI58_023264</name>
</gene>
<evidence type="ECO:0000313" key="3">
    <source>
        <dbReference type="Proteomes" id="UP001371456"/>
    </source>
</evidence>
<sequence>MAVSLDPAQNTTQQHLLGPWSASPRQL</sequence>
<dbReference type="EMBL" id="JBANQN010000009">
    <property type="protein sequence ID" value="KAK6781080.1"/>
    <property type="molecule type" value="Genomic_DNA"/>
</dbReference>
<proteinExistence type="predicted"/>
<keyword evidence="3" id="KW-1185">Reference proteome</keyword>
<reference evidence="2 3" key="1">
    <citation type="submission" date="2024-02" db="EMBL/GenBank/DDBJ databases">
        <title>de novo genome assembly of Solanum bulbocastanum strain 11H21.</title>
        <authorList>
            <person name="Hosaka A.J."/>
        </authorList>
    </citation>
    <scope>NUCLEOTIDE SEQUENCE [LARGE SCALE GENOMIC DNA]</scope>
    <source>
        <tissue evidence="2">Young leaves</tissue>
    </source>
</reference>
<feature type="region of interest" description="Disordered" evidence="1">
    <location>
        <begin position="1"/>
        <end position="27"/>
    </location>
</feature>
<protein>
    <submittedName>
        <fullName evidence="2">Uncharacterized protein</fullName>
    </submittedName>
</protein>
<accession>A0AAN8T5L3</accession>
<evidence type="ECO:0000313" key="2">
    <source>
        <dbReference type="EMBL" id="KAK6781080.1"/>
    </source>
</evidence>
<dbReference type="Proteomes" id="UP001371456">
    <property type="component" value="Unassembled WGS sequence"/>
</dbReference>
<organism evidence="2 3">
    <name type="scientific">Solanum bulbocastanum</name>
    <name type="common">Wild potato</name>
    <dbReference type="NCBI Taxonomy" id="147425"/>
    <lineage>
        <taxon>Eukaryota</taxon>
        <taxon>Viridiplantae</taxon>
        <taxon>Streptophyta</taxon>
        <taxon>Embryophyta</taxon>
        <taxon>Tracheophyta</taxon>
        <taxon>Spermatophyta</taxon>
        <taxon>Magnoliopsida</taxon>
        <taxon>eudicotyledons</taxon>
        <taxon>Gunneridae</taxon>
        <taxon>Pentapetalae</taxon>
        <taxon>asterids</taxon>
        <taxon>lamiids</taxon>
        <taxon>Solanales</taxon>
        <taxon>Solanaceae</taxon>
        <taxon>Solanoideae</taxon>
        <taxon>Solaneae</taxon>
        <taxon>Solanum</taxon>
    </lineage>
</organism>
<comment type="caution">
    <text evidence="2">The sequence shown here is derived from an EMBL/GenBank/DDBJ whole genome shotgun (WGS) entry which is preliminary data.</text>
</comment>
<evidence type="ECO:0000256" key="1">
    <source>
        <dbReference type="SAM" id="MobiDB-lite"/>
    </source>
</evidence>
<name>A0AAN8T5L3_SOLBU</name>